<comment type="caution">
    <text evidence="1">The sequence shown here is derived from an EMBL/GenBank/DDBJ whole genome shotgun (WGS) entry which is preliminary data.</text>
</comment>
<organism evidence="1 2">
    <name type="scientific">Rhododendron molle</name>
    <name type="common">Chinese azalea</name>
    <name type="synonym">Azalea mollis</name>
    <dbReference type="NCBI Taxonomy" id="49168"/>
    <lineage>
        <taxon>Eukaryota</taxon>
        <taxon>Viridiplantae</taxon>
        <taxon>Streptophyta</taxon>
        <taxon>Embryophyta</taxon>
        <taxon>Tracheophyta</taxon>
        <taxon>Spermatophyta</taxon>
        <taxon>Magnoliopsida</taxon>
        <taxon>eudicotyledons</taxon>
        <taxon>Gunneridae</taxon>
        <taxon>Pentapetalae</taxon>
        <taxon>asterids</taxon>
        <taxon>Ericales</taxon>
        <taxon>Ericaceae</taxon>
        <taxon>Ericoideae</taxon>
        <taxon>Rhodoreae</taxon>
        <taxon>Rhododendron</taxon>
    </lineage>
</organism>
<gene>
    <name evidence="1" type="ORF">RHMOL_Rhmol06G0029300</name>
</gene>
<accession>A0ACC0N9U0</accession>
<evidence type="ECO:0000313" key="2">
    <source>
        <dbReference type="Proteomes" id="UP001062846"/>
    </source>
</evidence>
<reference evidence="1" key="1">
    <citation type="submission" date="2022-02" db="EMBL/GenBank/DDBJ databases">
        <title>Plant Genome Project.</title>
        <authorList>
            <person name="Zhang R.-G."/>
        </authorList>
    </citation>
    <scope>NUCLEOTIDE SEQUENCE</scope>
    <source>
        <strain evidence="1">AT1</strain>
    </source>
</reference>
<name>A0ACC0N9U0_RHOML</name>
<sequence length="133" mass="15305">MSSFCGERRGPEWKQRWGERTLASTFQTPIPSLVLFGVTLLIVLSTSSYLEGKAKVQQTMFDNFQLFLILWVVIFTLLFHVVNIIRDPRPVCDAQRWRDCTDGSPWMVATVVVFLLVMVSFQSSIQSKLFKLL</sequence>
<dbReference type="Proteomes" id="UP001062846">
    <property type="component" value="Chromosome 6"/>
</dbReference>
<dbReference type="EMBL" id="CM046393">
    <property type="protein sequence ID" value="KAI8549497.1"/>
    <property type="molecule type" value="Genomic_DNA"/>
</dbReference>
<protein>
    <submittedName>
        <fullName evidence="1">Uncharacterized protein</fullName>
    </submittedName>
</protein>
<proteinExistence type="predicted"/>
<keyword evidence="2" id="KW-1185">Reference proteome</keyword>
<evidence type="ECO:0000313" key="1">
    <source>
        <dbReference type="EMBL" id="KAI8549497.1"/>
    </source>
</evidence>